<sequence length="128" mass="14357">MPAMHLFEYAVLRVVPRVEREEFLNVGVILYCSAQGFLQTRCHLPEARLQAFAGPGLDLDDLRARLQAFERICQGRREGGPIGQLALASRFRWLTAMRSTIVQTSAVHPGLCEDAAAMLDRLYEQLVA</sequence>
<dbReference type="RefSeq" id="WP_125422165.1">
    <property type="nucleotide sequence ID" value="NZ_RWIT01000009.1"/>
</dbReference>
<proteinExistence type="predicted"/>
<accession>A0A3R9P0A2</accession>
<name>A0A3R9P0A2_9BACT</name>
<dbReference type="AlphaFoldDB" id="A0A3R9P0A2"/>
<dbReference type="Proteomes" id="UP000273500">
    <property type="component" value="Unassembled WGS sequence"/>
</dbReference>
<organism evidence="1 2">
    <name type="scientific">Hymenobacter rigui</name>
    <dbReference type="NCBI Taxonomy" id="334424"/>
    <lineage>
        <taxon>Bacteria</taxon>
        <taxon>Pseudomonadati</taxon>
        <taxon>Bacteroidota</taxon>
        <taxon>Cytophagia</taxon>
        <taxon>Cytophagales</taxon>
        <taxon>Hymenobacteraceae</taxon>
        <taxon>Hymenobacter</taxon>
    </lineage>
</organism>
<keyword evidence="2" id="KW-1185">Reference proteome</keyword>
<dbReference type="OrthoDB" id="9803207at2"/>
<dbReference type="InterPro" id="IPR021398">
    <property type="entry name" value="DUF3037"/>
</dbReference>
<gene>
    <name evidence="1" type="ORF">EI291_15775</name>
</gene>
<comment type="caution">
    <text evidence="1">The sequence shown here is derived from an EMBL/GenBank/DDBJ whole genome shotgun (WGS) entry which is preliminary data.</text>
</comment>
<evidence type="ECO:0000313" key="2">
    <source>
        <dbReference type="Proteomes" id="UP000273500"/>
    </source>
</evidence>
<dbReference type="Pfam" id="PF11236">
    <property type="entry name" value="DUF3037"/>
    <property type="match status" value="1"/>
</dbReference>
<evidence type="ECO:0000313" key="1">
    <source>
        <dbReference type="EMBL" id="RSK47423.1"/>
    </source>
</evidence>
<dbReference type="EMBL" id="RWIT01000009">
    <property type="protein sequence ID" value="RSK47423.1"/>
    <property type="molecule type" value="Genomic_DNA"/>
</dbReference>
<reference evidence="1 2" key="1">
    <citation type="submission" date="2018-12" db="EMBL/GenBank/DDBJ databases">
        <authorList>
            <person name="Feng G."/>
            <person name="Zhu H."/>
        </authorList>
    </citation>
    <scope>NUCLEOTIDE SEQUENCE [LARGE SCALE GENOMIC DNA]</scope>
    <source>
        <strain evidence="1 2">KCTC 12533</strain>
    </source>
</reference>
<protein>
    <submittedName>
        <fullName evidence="1">DUF3037 domain-containing protein</fullName>
    </submittedName>
</protein>